<proteinExistence type="predicted"/>
<dbReference type="RefSeq" id="WP_099392722.1">
    <property type="nucleotide sequence ID" value="NZ_PDYF01000077.1"/>
</dbReference>
<protein>
    <submittedName>
        <fullName evidence="2">Uncharacterized protein</fullName>
    </submittedName>
</protein>
<feature type="coiled-coil region" evidence="1">
    <location>
        <begin position="41"/>
        <end position="68"/>
    </location>
</feature>
<keyword evidence="1" id="KW-0175">Coiled coil</keyword>
<comment type="caution">
    <text evidence="2">The sequence shown here is derived from an EMBL/GenBank/DDBJ whole genome shotgun (WGS) entry which is preliminary data.</text>
</comment>
<name>A0A2G3DS18_9FIRM</name>
<gene>
    <name evidence="2" type="ORF">CSX01_13215</name>
</gene>
<dbReference type="Proteomes" id="UP000225889">
    <property type="component" value="Unassembled WGS sequence"/>
</dbReference>
<reference evidence="2 3" key="2">
    <citation type="submission" date="2017-10" db="EMBL/GenBank/DDBJ databases">
        <authorList>
            <person name="Banno H."/>
            <person name="Chua N.-H."/>
        </authorList>
    </citation>
    <scope>NUCLEOTIDE SEQUENCE [LARGE SCALE GENOMIC DNA]</scope>
    <source>
        <strain evidence="2 3">JK626</strain>
    </source>
</reference>
<reference evidence="2 3" key="1">
    <citation type="submission" date="2017-10" db="EMBL/GenBank/DDBJ databases">
        <title>Resolving the taxonomy of Roseburia spp., Eubacterium rectale and Agathobacter spp. through phylogenomic analysis.</title>
        <authorList>
            <person name="Sheridan P.O."/>
            <person name="Walker A.W."/>
            <person name="Duncan S.H."/>
            <person name="Scott K.P."/>
            <person name="Toole P.W.O."/>
            <person name="Luis P."/>
            <person name="Flint H.J."/>
        </authorList>
    </citation>
    <scope>NUCLEOTIDE SEQUENCE [LARGE SCALE GENOMIC DNA]</scope>
    <source>
        <strain evidence="2 3">JK626</strain>
    </source>
</reference>
<dbReference type="EMBL" id="PDYF01000077">
    <property type="protein sequence ID" value="PHU33829.1"/>
    <property type="molecule type" value="Genomic_DNA"/>
</dbReference>
<evidence type="ECO:0000313" key="3">
    <source>
        <dbReference type="Proteomes" id="UP000225889"/>
    </source>
</evidence>
<dbReference type="AlphaFoldDB" id="A0A2G3DS18"/>
<evidence type="ECO:0000313" key="2">
    <source>
        <dbReference type="EMBL" id="PHU33829.1"/>
    </source>
</evidence>
<sequence>MAGKSTNPRKFTMNINYGDESKKYIDEFFKYMARIKVDAIMDEMERQKLSKEEKIKVLNQLIEEESKKEHKSNLYKDTDMVKWIKID</sequence>
<evidence type="ECO:0000256" key="1">
    <source>
        <dbReference type="SAM" id="Coils"/>
    </source>
</evidence>
<organism evidence="2 3">
    <name type="scientific">Pseudobutyrivibrio ruminis</name>
    <dbReference type="NCBI Taxonomy" id="46206"/>
    <lineage>
        <taxon>Bacteria</taxon>
        <taxon>Bacillati</taxon>
        <taxon>Bacillota</taxon>
        <taxon>Clostridia</taxon>
        <taxon>Lachnospirales</taxon>
        <taxon>Lachnospiraceae</taxon>
        <taxon>Pseudobutyrivibrio</taxon>
    </lineage>
</organism>
<accession>A0A2G3DS18</accession>